<keyword evidence="1" id="KW-0732">Signal</keyword>
<comment type="caution">
    <text evidence="3">The sequence shown here is derived from an EMBL/GenBank/DDBJ whole genome shotgun (WGS) entry which is preliminary data.</text>
</comment>
<organism evidence="3 4">
    <name type="scientific">Penicillium capsulatum</name>
    <dbReference type="NCBI Taxonomy" id="69766"/>
    <lineage>
        <taxon>Eukaryota</taxon>
        <taxon>Fungi</taxon>
        <taxon>Dikarya</taxon>
        <taxon>Ascomycota</taxon>
        <taxon>Pezizomycotina</taxon>
        <taxon>Eurotiomycetes</taxon>
        <taxon>Eurotiomycetidae</taxon>
        <taxon>Eurotiales</taxon>
        <taxon>Aspergillaceae</taxon>
        <taxon>Penicillium</taxon>
    </lineage>
</organism>
<dbReference type="SMART" id="SM00148">
    <property type="entry name" value="PLCXc"/>
    <property type="match status" value="1"/>
</dbReference>
<dbReference type="OrthoDB" id="1046782at2759"/>
<proteinExistence type="predicted"/>
<sequence length="368" mass="41203">MRGAGIILPVLATCSVASASDLQDASPIFGDYVKKTGGTAEWMKKHPDSTLLVHMNIPGAHDSASWNYTQANQDAFRPLTDRNGMKPAEPESLRCQEQPFITMLNAGIRAFDLRYASDPDNKHLFFYHTSALLSDTATVDNVLQGFYQWLDDHPSETIFLSLLHESETAKNPVNDETSQRHLYNVLTSEQARRYFVQAKELGTLGESRGKMTLLRRFSLDQLPASDVNTLPGLYFPLDRWPDNGAEFELTYNDTNKLTAYIGDYYHPETPAGSSVAENVKWKYDATTENLKRAVDEHPDSLFWTWASGVNGGNQPPIWPRTLALGDGDGGVNHQLVPFFEGQKGKRLGIVMFDYFDQPTDLLETFLGV</sequence>
<dbReference type="SUPFAM" id="SSF51695">
    <property type="entry name" value="PLC-like phosphodiesterases"/>
    <property type="match status" value="1"/>
</dbReference>
<feature type="domain" description="Phosphatidylinositol-specific phospholipase C X" evidence="2">
    <location>
        <begin position="46"/>
        <end position="216"/>
    </location>
</feature>
<dbReference type="GO" id="GO:0006629">
    <property type="term" value="P:lipid metabolic process"/>
    <property type="evidence" value="ECO:0007669"/>
    <property type="project" value="InterPro"/>
</dbReference>
<evidence type="ECO:0000313" key="3">
    <source>
        <dbReference type="EMBL" id="KAJ5183812.1"/>
    </source>
</evidence>
<dbReference type="InterPro" id="IPR017946">
    <property type="entry name" value="PLC-like_Pdiesterase_TIM-brl"/>
</dbReference>
<evidence type="ECO:0000259" key="2">
    <source>
        <dbReference type="SMART" id="SM00148"/>
    </source>
</evidence>
<dbReference type="GO" id="GO:0008081">
    <property type="term" value="F:phosphoric diester hydrolase activity"/>
    <property type="evidence" value="ECO:0007669"/>
    <property type="project" value="InterPro"/>
</dbReference>
<reference evidence="3" key="1">
    <citation type="submission" date="2022-11" db="EMBL/GenBank/DDBJ databases">
        <authorList>
            <person name="Petersen C."/>
        </authorList>
    </citation>
    <scope>NUCLEOTIDE SEQUENCE</scope>
    <source>
        <strain evidence="3">IBT 21917</strain>
    </source>
</reference>
<name>A0A9W9ITN1_9EURO</name>
<reference evidence="3" key="2">
    <citation type="journal article" date="2023" name="IMA Fungus">
        <title>Comparative genomic study of the Penicillium genus elucidates a diverse pangenome and 15 lateral gene transfer events.</title>
        <authorList>
            <person name="Petersen C."/>
            <person name="Sorensen T."/>
            <person name="Nielsen M.R."/>
            <person name="Sondergaard T.E."/>
            <person name="Sorensen J.L."/>
            <person name="Fitzpatrick D.A."/>
            <person name="Frisvad J.C."/>
            <person name="Nielsen K.L."/>
        </authorList>
    </citation>
    <scope>NUCLEOTIDE SEQUENCE</scope>
    <source>
        <strain evidence="3">IBT 21917</strain>
    </source>
</reference>
<evidence type="ECO:0000256" key="1">
    <source>
        <dbReference type="SAM" id="SignalP"/>
    </source>
</evidence>
<dbReference type="InterPro" id="IPR000909">
    <property type="entry name" value="PLipase_C_PInositol-sp_X_dom"/>
</dbReference>
<dbReference type="Proteomes" id="UP001146351">
    <property type="component" value="Unassembled WGS sequence"/>
</dbReference>
<dbReference type="AlphaFoldDB" id="A0A9W9ITN1"/>
<dbReference type="PANTHER" id="PTHR13593">
    <property type="match status" value="1"/>
</dbReference>
<dbReference type="Pfam" id="PF00388">
    <property type="entry name" value="PI-PLC-X"/>
    <property type="match status" value="1"/>
</dbReference>
<dbReference type="InterPro" id="IPR051057">
    <property type="entry name" value="PI-PLC_domain"/>
</dbReference>
<gene>
    <name evidence="3" type="ORF">N7492_001428</name>
</gene>
<dbReference type="Gene3D" id="3.20.20.190">
    <property type="entry name" value="Phosphatidylinositol (PI) phosphodiesterase"/>
    <property type="match status" value="1"/>
</dbReference>
<evidence type="ECO:0000313" key="4">
    <source>
        <dbReference type="Proteomes" id="UP001146351"/>
    </source>
</evidence>
<feature type="chain" id="PRO_5040803238" description="Phosphatidylinositol-specific phospholipase C X domain-containing protein" evidence="1">
    <location>
        <begin position="20"/>
        <end position="368"/>
    </location>
</feature>
<feature type="signal peptide" evidence="1">
    <location>
        <begin position="1"/>
        <end position="19"/>
    </location>
</feature>
<dbReference type="EMBL" id="JAPQKO010000001">
    <property type="protein sequence ID" value="KAJ5183812.1"/>
    <property type="molecule type" value="Genomic_DNA"/>
</dbReference>
<accession>A0A9W9ITN1</accession>
<dbReference type="PANTHER" id="PTHR13593:SF116">
    <property type="entry name" value="PLC-LIKE PHOSPHODIESTERASE"/>
    <property type="match status" value="1"/>
</dbReference>
<protein>
    <recommendedName>
        <fullName evidence="2">Phosphatidylinositol-specific phospholipase C X domain-containing protein</fullName>
    </recommendedName>
</protein>
<dbReference type="PROSITE" id="PS50007">
    <property type="entry name" value="PIPLC_X_DOMAIN"/>
    <property type="match status" value="1"/>
</dbReference>
<keyword evidence="4" id="KW-1185">Reference proteome</keyword>